<keyword evidence="10 23" id="KW-0812">Transmembrane</keyword>
<feature type="domain" description="Cytochrome c" evidence="24">
    <location>
        <begin position="211"/>
        <end position="292"/>
    </location>
</feature>
<dbReference type="Proteomes" id="UP001254257">
    <property type="component" value="Unassembled WGS sequence"/>
</dbReference>
<evidence type="ECO:0000256" key="22">
    <source>
        <dbReference type="SAM" id="MobiDB-lite"/>
    </source>
</evidence>
<keyword evidence="15 23" id="KW-1133">Transmembrane helix</keyword>
<dbReference type="SUPFAM" id="SSF46626">
    <property type="entry name" value="Cytochrome c"/>
    <property type="match status" value="2"/>
</dbReference>
<evidence type="ECO:0000313" key="26">
    <source>
        <dbReference type="Proteomes" id="UP001254257"/>
    </source>
</evidence>
<gene>
    <name evidence="25" type="primary">ccoP</name>
    <name evidence="25" type="ORF">RKE40_15840</name>
</gene>
<dbReference type="EMBL" id="JAWDID010000023">
    <property type="protein sequence ID" value="MDU0341369.1"/>
    <property type="molecule type" value="Genomic_DNA"/>
</dbReference>
<evidence type="ECO:0000256" key="9">
    <source>
        <dbReference type="ARBA" id="ARBA00022660"/>
    </source>
</evidence>
<dbReference type="Pfam" id="PF00034">
    <property type="entry name" value="Cytochrom_C"/>
    <property type="match status" value="1"/>
</dbReference>
<keyword evidence="18 21" id="KW-0406">Ion transport</keyword>
<comment type="similarity">
    <text evidence="3 21">Belongs to the CcoP / FixP family.</text>
</comment>
<evidence type="ECO:0000256" key="15">
    <source>
        <dbReference type="ARBA" id="ARBA00022989"/>
    </source>
</evidence>
<sequence>MAEQDKNTPQFDAATGQSTTGHDWDGIQELNTPLPRWWLGIFYATIIWSIGYWIVYPAWPLVTDVTRGVIGYASRIDIAQDMALLKQERAAQSKALTEASFEQIKADPELFRIAMAQGKAAFGDNCAACHGVGGGGAKGYPNLNDDDWLWGGSFAEIQKTLEHGIRFAGDPDTRVSQMPAFGRDKMLDAAQIRAVANHVRSIAGLSTEPKADLAGGAKLYADNCAACHGDQGKGNREMGAPDLTDAISLYGMDMASLTETITNSRNGVMPAWQQRLDATTIKALTVYVHSLGGGQ</sequence>
<feature type="compositionally biased region" description="Polar residues" evidence="22">
    <location>
        <begin position="7"/>
        <end position="21"/>
    </location>
</feature>
<evidence type="ECO:0000256" key="5">
    <source>
        <dbReference type="ARBA" id="ARBA00022448"/>
    </source>
</evidence>
<keyword evidence="16 21" id="KW-0560">Oxidoreductase</keyword>
<reference evidence="25 26" key="1">
    <citation type="submission" date="2023-09" db="EMBL/GenBank/DDBJ databases">
        <title>Whole genome shotgun sequencing (WGS) of Bosea sp. ZW T0_25, isolated from stored onions (Allium cepa).</title>
        <authorList>
            <person name="Stoll D.A."/>
            <person name="Huch M."/>
        </authorList>
    </citation>
    <scope>NUCLEOTIDE SEQUENCE [LARGE SCALE GENOMIC DNA]</scope>
    <source>
        <strain evidence="25 26">ZW T0_25</strain>
    </source>
</reference>
<evidence type="ECO:0000256" key="14">
    <source>
        <dbReference type="ARBA" id="ARBA00022982"/>
    </source>
</evidence>
<evidence type="ECO:0000259" key="24">
    <source>
        <dbReference type="PROSITE" id="PS51007"/>
    </source>
</evidence>
<feature type="domain" description="Cytochrome c" evidence="24">
    <location>
        <begin position="113"/>
        <end position="203"/>
    </location>
</feature>
<dbReference type="Pfam" id="PF14715">
    <property type="entry name" value="FixP_N"/>
    <property type="match status" value="1"/>
</dbReference>
<keyword evidence="17 21" id="KW-0408">Iron</keyword>
<dbReference type="Gene3D" id="6.10.280.130">
    <property type="match status" value="1"/>
</dbReference>
<evidence type="ECO:0000256" key="11">
    <source>
        <dbReference type="ARBA" id="ARBA00022723"/>
    </source>
</evidence>
<evidence type="ECO:0000256" key="12">
    <source>
        <dbReference type="ARBA" id="ARBA00022737"/>
    </source>
</evidence>
<keyword evidence="19 21" id="KW-0472">Membrane</keyword>
<protein>
    <recommendedName>
        <fullName evidence="21">Cbb3-type cytochrome c oxidase subunit</fullName>
    </recommendedName>
</protein>
<evidence type="ECO:0000256" key="20">
    <source>
        <dbReference type="ARBA" id="ARBA00025525"/>
    </source>
</evidence>
<keyword evidence="7 21" id="KW-0997">Cell inner membrane</keyword>
<evidence type="ECO:0000256" key="2">
    <source>
        <dbReference type="ARBA" id="ARBA00004673"/>
    </source>
</evidence>
<keyword evidence="5 21" id="KW-0813">Transport</keyword>
<accession>A0ABU3S998</accession>
<comment type="subcellular location">
    <subcellularLocation>
        <location evidence="1 21">Cell inner membrane</location>
    </subcellularLocation>
</comment>
<feature type="transmembrane region" description="Helical" evidence="23">
    <location>
        <begin position="37"/>
        <end position="59"/>
    </location>
</feature>
<comment type="function">
    <text evidence="20">C-type cytochrome. Part of the cbb3-type cytochrome c oxidase complex. FixP subunit is required for transferring electrons from donor cytochrome c via its heme groups to FixO subunit. From there, electrons are shuttled to the catalytic binuclear center of FixN subunit where oxygen reduction takes place. The complex also functions as a proton pump.</text>
</comment>
<feature type="region of interest" description="Disordered" evidence="22">
    <location>
        <begin position="1"/>
        <end position="25"/>
    </location>
</feature>
<keyword evidence="12" id="KW-0677">Repeat</keyword>
<evidence type="ECO:0000256" key="21">
    <source>
        <dbReference type="PIRNR" id="PIRNR000006"/>
    </source>
</evidence>
<dbReference type="InterPro" id="IPR008168">
    <property type="entry name" value="Cyt_C_IC"/>
</dbReference>
<evidence type="ECO:0000256" key="1">
    <source>
        <dbReference type="ARBA" id="ARBA00004533"/>
    </source>
</evidence>
<keyword evidence="11 21" id="KW-0479">Metal-binding</keyword>
<dbReference type="PANTHER" id="PTHR33751:SF1">
    <property type="entry name" value="CBB3-TYPE CYTOCHROME C OXIDASE SUBUNIT FIXP"/>
    <property type="match status" value="1"/>
</dbReference>
<evidence type="ECO:0000256" key="10">
    <source>
        <dbReference type="ARBA" id="ARBA00022692"/>
    </source>
</evidence>
<comment type="caution">
    <text evidence="25">The sequence shown here is derived from an EMBL/GenBank/DDBJ whole genome shotgun (WGS) entry which is preliminary data.</text>
</comment>
<name>A0ABU3S998_9HYPH</name>
<evidence type="ECO:0000256" key="13">
    <source>
        <dbReference type="ARBA" id="ARBA00022781"/>
    </source>
</evidence>
<evidence type="ECO:0000256" key="18">
    <source>
        <dbReference type="ARBA" id="ARBA00023065"/>
    </source>
</evidence>
<dbReference type="PROSITE" id="PS51007">
    <property type="entry name" value="CYTC"/>
    <property type="match status" value="2"/>
</dbReference>
<evidence type="ECO:0000256" key="3">
    <source>
        <dbReference type="ARBA" id="ARBA00006113"/>
    </source>
</evidence>
<comment type="cofactor">
    <cofactor evidence="21">
        <name>heme c</name>
        <dbReference type="ChEBI" id="CHEBI:61717"/>
    </cofactor>
    <text evidence="21">Binds 2 heme C groups per subunit.</text>
</comment>
<keyword evidence="8 21" id="KW-0349">Heme</keyword>
<evidence type="ECO:0000256" key="4">
    <source>
        <dbReference type="ARBA" id="ARBA00011203"/>
    </source>
</evidence>
<evidence type="ECO:0000313" key="25">
    <source>
        <dbReference type="EMBL" id="MDU0341369.1"/>
    </source>
</evidence>
<keyword evidence="14 21" id="KW-0249">Electron transport</keyword>
<evidence type="ECO:0000256" key="23">
    <source>
        <dbReference type="SAM" id="Phobius"/>
    </source>
</evidence>
<evidence type="ECO:0000256" key="8">
    <source>
        <dbReference type="ARBA" id="ARBA00022617"/>
    </source>
</evidence>
<dbReference type="InterPro" id="IPR038414">
    <property type="entry name" value="CcoP_N_sf"/>
</dbReference>
<evidence type="ECO:0000256" key="19">
    <source>
        <dbReference type="ARBA" id="ARBA00023136"/>
    </source>
</evidence>
<comment type="subunit">
    <text evidence="4">Component of the cbb3-type cytochrome c oxidase at least composed of FixN, FixO, FixQ and FixP.</text>
</comment>
<evidence type="ECO:0000256" key="16">
    <source>
        <dbReference type="ARBA" id="ARBA00023002"/>
    </source>
</evidence>
<dbReference type="PRINTS" id="PR00605">
    <property type="entry name" value="CYTCHROMECIC"/>
</dbReference>
<dbReference type="InterPro" id="IPR004678">
    <property type="entry name" value="Cyt_c_oxidase_cbb3_su3"/>
</dbReference>
<evidence type="ECO:0000256" key="17">
    <source>
        <dbReference type="ARBA" id="ARBA00023004"/>
    </source>
</evidence>
<dbReference type="PANTHER" id="PTHR33751">
    <property type="entry name" value="CBB3-TYPE CYTOCHROME C OXIDASE SUBUNIT FIXP"/>
    <property type="match status" value="1"/>
</dbReference>
<dbReference type="RefSeq" id="WP_316019196.1">
    <property type="nucleotide sequence ID" value="NZ_JAWDID010000023.1"/>
</dbReference>
<keyword evidence="6 21" id="KW-1003">Cell membrane</keyword>
<evidence type="ECO:0000256" key="7">
    <source>
        <dbReference type="ARBA" id="ARBA00022519"/>
    </source>
</evidence>
<proteinExistence type="inferred from homology"/>
<dbReference type="InterPro" id="IPR036909">
    <property type="entry name" value="Cyt_c-like_dom_sf"/>
</dbReference>
<organism evidence="25 26">
    <name type="scientific">Bosea rubneri</name>
    <dbReference type="NCBI Taxonomy" id="3075434"/>
    <lineage>
        <taxon>Bacteria</taxon>
        <taxon>Pseudomonadati</taxon>
        <taxon>Pseudomonadota</taxon>
        <taxon>Alphaproteobacteria</taxon>
        <taxon>Hyphomicrobiales</taxon>
        <taxon>Boseaceae</taxon>
        <taxon>Bosea</taxon>
    </lineage>
</organism>
<keyword evidence="26" id="KW-1185">Reference proteome</keyword>
<dbReference type="NCBIfam" id="TIGR00782">
    <property type="entry name" value="ccoP"/>
    <property type="match status" value="1"/>
</dbReference>
<dbReference type="Pfam" id="PF13442">
    <property type="entry name" value="Cytochrome_CBB3"/>
    <property type="match status" value="1"/>
</dbReference>
<dbReference type="PIRSF" id="PIRSF000006">
    <property type="entry name" value="Cbb3-Cox_fixP"/>
    <property type="match status" value="1"/>
</dbReference>
<dbReference type="InterPro" id="IPR050597">
    <property type="entry name" value="Cytochrome_c_Oxidase_Subunit"/>
</dbReference>
<keyword evidence="13 21" id="KW-0375">Hydrogen ion transport</keyword>
<evidence type="ECO:0000256" key="6">
    <source>
        <dbReference type="ARBA" id="ARBA00022475"/>
    </source>
</evidence>
<comment type="pathway">
    <text evidence="2 21">Energy metabolism; oxidative phosphorylation.</text>
</comment>
<dbReference type="InterPro" id="IPR032858">
    <property type="entry name" value="CcoP_N"/>
</dbReference>
<dbReference type="InterPro" id="IPR009056">
    <property type="entry name" value="Cyt_c-like_dom"/>
</dbReference>
<keyword evidence="9 21" id="KW-0679">Respiratory chain</keyword>
<dbReference type="Gene3D" id="1.10.760.10">
    <property type="entry name" value="Cytochrome c-like domain"/>
    <property type="match status" value="2"/>
</dbReference>